<dbReference type="Pfam" id="PF05175">
    <property type="entry name" value="MTS"/>
    <property type="match status" value="1"/>
</dbReference>
<keyword evidence="1 4" id="KW-0489">Methyltransferase</keyword>
<dbReference type="PANTHER" id="PTHR18895">
    <property type="entry name" value="HEMK METHYLTRANSFERASE"/>
    <property type="match status" value="1"/>
</dbReference>
<dbReference type="CDD" id="cd02440">
    <property type="entry name" value="AdoMet_MTases"/>
    <property type="match status" value="1"/>
</dbReference>
<dbReference type="Proteomes" id="UP000309848">
    <property type="component" value="Unassembled WGS sequence"/>
</dbReference>
<sequence>MTGPGLTEADAALLRLLDALRRRGYRFVTPTPATHARVIARPDRRVARDLADILGWSLPFAPTTLDPEILALLEAAGAIERTGALLRSVLRVASLRERLFLHSAYPTEAEDSVFFGPDSYRFADLIAAELAGAKPAGGTIVDIGTGAGVGAIVAAILCPEARVVMTDVNPRALRLAAVNARAAGVAIRAVESGDLRPIDGAIDLALANPPYIIDPGARTYRDGGAMYGGQVSVDMARMAVARLSPQGRLILYTGSAIVRGEDLLGAALAGLAAKLDCRLDYRELDPDMFGEELDNAAYAEVDRIAVVAAIFTKR</sequence>
<dbReference type="InterPro" id="IPR029063">
    <property type="entry name" value="SAM-dependent_MTases_sf"/>
</dbReference>
<dbReference type="SUPFAM" id="SSF53335">
    <property type="entry name" value="S-adenosyl-L-methionine-dependent methyltransferases"/>
    <property type="match status" value="1"/>
</dbReference>
<dbReference type="OrthoDB" id="9800643at2"/>
<comment type="caution">
    <text evidence="4">The sequence shown here is derived from an EMBL/GenBank/DDBJ whole genome shotgun (WGS) entry which is preliminary data.</text>
</comment>
<gene>
    <name evidence="4" type="ORF">E5A74_20585</name>
</gene>
<name>A0A4S1W2P7_9SPHN</name>
<organism evidence="4 5">
    <name type="scientific">Sphingomonas naasensis</name>
    <dbReference type="NCBI Taxonomy" id="1344951"/>
    <lineage>
        <taxon>Bacteria</taxon>
        <taxon>Pseudomonadati</taxon>
        <taxon>Pseudomonadota</taxon>
        <taxon>Alphaproteobacteria</taxon>
        <taxon>Sphingomonadales</taxon>
        <taxon>Sphingomonadaceae</taxon>
        <taxon>Sphingomonas</taxon>
    </lineage>
</organism>
<feature type="domain" description="Methyltransferase small" evidence="3">
    <location>
        <begin position="135"/>
        <end position="251"/>
    </location>
</feature>
<accession>A0A4S1W2P7</accession>
<dbReference type="PANTHER" id="PTHR18895:SF74">
    <property type="entry name" value="MTRF1L RELEASE FACTOR GLUTAMINE METHYLTRANSFERASE"/>
    <property type="match status" value="1"/>
</dbReference>
<dbReference type="InterPro" id="IPR050320">
    <property type="entry name" value="N5-glutamine_MTase"/>
</dbReference>
<dbReference type="RefSeq" id="WP_135987512.1">
    <property type="nucleotide sequence ID" value="NZ_JAASQM010000001.1"/>
</dbReference>
<reference evidence="4 5" key="1">
    <citation type="submission" date="2019-04" db="EMBL/GenBank/DDBJ databases">
        <title>Sphingomonas psychrotolerans sp. nov., isolated from soil in the Tianshan Mountains, Xinjiang, China.</title>
        <authorList>
            <person name="Luo Y."/>
            <person name="Sheng H."/>
        </authorList>
    </citation>
    <scope>NUCLEOTIDE SEQUENCE [LARGE SCALE GENOMIC DNA]</scope>
    <source>
        <strain evidence="4 5">KIS18-15</strain>
    </source>
</reference>
<evidence type="ECO:0000313" key="5">
    <source>
        <dbReference type="Proteomes" id="UP000309848"/>
    </source>
</evidence>
<evidence type="ECO:0000313" key="4">
    <source>
        <dbReference type="EMBL" id="TGX37104.1"/>
    </source>
</evidence>
<evidence type="ECO:0000256" key="1">
    <source>
        <dbReference type="ARBA" id="ARBA00022603"/>
    </source>
</evidence>
<dbReference type="GO" id="GO:0032259">
    <property type="term" value="P:methylation"/>
    <property type="evidence" value="ECO:0007669"/>
    <property type="project" value="UniProtKB-KW"/>
</dbReference>
<dbReference type="EMBL" id="SRXU01000014">
    <property type="protein sequence ID" value="TGX37104.1"/>
    <property type="molecule type" value="Genomic_DNA"/>
</dbReference>
<dbReference type="PROSITE" id="PS00092">
    <property type="entry name" value="N6_MTASE"/>
    <property type="match status" value="1"/>
</dbReference>
<dbReference type="AlphaFoldDB" id="A0A4S1W2P7"/>
<protein>
    <submittedName>
        <fullName evidence="4">Class I SAM-dependent methyltransferase</fullName>
    </submittedName>
</protein>
<evidence type="ECO:0000256" key="2">
    <source>
        <dbReference type="ARBA" id="ARBA00022691"/>
    </source>
</evidence>
<proteinExistence type="predicted"/>
<evidence type="ECO:0000259" key="3">
    <source>
        <dbReference type="Pfam" id="PF05175"/>
    </source>
</evidence>
<keyword evidence="5" id="KW-1185">Reference proteome</keyword>
<dbReference type="Gene3D" id="3.40.50.150">
    <property type="entry name" value="Vaccinia Virus protein VP39"/>
    <property type="match status" value="1"/>
</dbReference>
<dbReference type="GO" id="GO:0003676">
    <property type="term" value="F:nucleic acid binding"/>
    <property type="evidence" value="ECO:0007669"/>
    <property type="project" value="InterPro"/>
</dbReference>
<dbReference type="InterPro" id="IPR007848">
    <property type="entry name" value="Small_mtfrase_dom"/>
</dbReference>
<dbReference type="InterPro" id="IPR002052">
    <property type="entry name" value="DNA_methylase_N6_adenine_CS"/>
</dbReference>
<dbReference type="GO" id="GO:0036009">
    <property type="term" value="F:protein-glutamine N-methyltransferase activity"/>
    <property type="evidence" value="ECO:0007669"/>
    <property type="project" value="TreeGrafter"/>
</dbReference>
<keyword evidence="2" id="KW-0949">S-adenosyl-L-methionine</keyword>
<keyword evidence="4" id="KW-0808">Transferase</keyword>